<comment type="caution">
    <text evidence="1">The sequence shown here is derived from an EMBL/GenBank/DDBJ whole genome shotgun (WGS) entry which is preliminary data.</text>
</comment>
<gene>
    <name evidence="1" type="ORF">DM813_27045</name>
</gene>
<dbReference type="Proteomes" id="UP000288983">
    <property type="component" value="Unassembled WGS sequence"/>
</dbReference>
<proteinExistence type="predicted"/>
<sequence length="179" mass="20496">MSEIAKNLIGRKFDQICFVVPDLEAAMAMWSKTNGVEVWNLALDLAKEQTQKEYRGQPGDFQFSCAYGFAGDTLIELARHDGGNSLYKDWIDSRGYGPHHIGFRQSSAEEYAQAERHYQEQGLEKAMAGFFEGPFGNCRWSYWDTREQIGFYTELYYVDGELNERMAALRRGENVSITS</sequence>
<dbReference type="RefSeq" id="WP_128326420.1">
    <property type="nucleotide sequence ID" value="NZ_QJRG01000049.1"/>
</dbReference>
<dbReference type="Gene3D" id="3.10.180.10">
    <property type="entry name" value="2,3-Dihydroxybiphenyl 1,2-Dioxygenase, domain 1"/>
    <property type="match status" value="1"/>
</dbReference>
<protein>
    <recommendedName>
        <fullName evidence="3">VOC family protein</fullName>
    </recommendedName>
</protein>
<reference evidence="1 2" key="1">
    <citation type="submission" date="2018-06" db="EMBL/GenBank/DDBJ databases">
        <title>Bacteria isolated from soil of Wuhan.</title>
        <authorList>
            <person name="Wei X."/>
            <person name="Chunhua H."/>
        </authorList>
    </citation>
    <scope>NUCLEOTIDE SEQUENCE [LARGE SCALE GENOMIC DNA]</scope>
    <source>
        <strain evidence="2">xwS2</strain>
    </source>
</reference>
<evidence type="ECO:0008006" key="3">
    <source>
        <dbReference type="Google" id="ProtNLM"/>
    </source>
</evidence>
<dbReference type="InterPro" id="IPR029068">
    <property type="entry name" value="Glyas_Bleomycin-R_OHBP_Dase"/>
</dbReference>
<dbReference type="SUPFAM" id="SSF54593">
    <property type="entry name" value="Glyoxalase/Bleomycin resistance protein/Dihydroxybiphenyl dioxygenase"/>
    <property type="match status" value="1"/>
</dbReference>
<dbReference type="AlphaFoldDB" id="A0A443ZHD5"/>
<organism evidence="1 2">
    <name type="scientific">Pseudomonas alkylphenolica</name>
    <dbReference type="NCBI Taxonomy" id="237609"/>
    <lineage>
        <taxon>Bacteria</taxon>
        <taxon>Pseudomonadati</taxon>
        <taxon>Pseudomonadota</taxon>
        <taxon>Gammaproteobacteria</taxon>
        <taxon>Pseudomonadales</taxon>
        <taxon>Pseudomonadaceae</taxon>
        <taxon>Pseudomonas</taxon>
    </lineage>
</organism>
<dbReference type="OrthoDB" id="9792173at2"/>
<name>A0A443ZHD5_9PSED</name>
<accession>A0A443ZHD5</accession>
<evidence type="ECO:0000313" key="1">
    <source>
        <dbReference type="EMBL" id="RWU18308.1"/>
    </source>
</evidence>
<evidence type="ECO:0000313" key="2">
    <source>
        <dbReference type="Proteomes" id="UP000288983"/>
    </source>
</evidence>
<dbReference type="EMBL" id="QJRG01000049">
    <property type="protein sequence ID" value="RWU18308.1"/>
    <property type="molecule type" value="Genomic_DNA"/>
</dbReference>
<dbReference type="Pfam" id="PF13669">
    <property type="entry name" value="Glyoxalase_4"/>
    <property type="match status" value="1"/>
</dbReference>